<sequence length="1020" mass="114430">MFNKLEAVILTVLSQLKADVQDYCDLETVDGGQAIVANDGSLASIVRFNGTKSVLGREQFERLVSLLEASLSVYFKVRGHHLQIVFSRDLDATAPLEQNALQQAATAERLNLNVRHLINEGVSKYAQYVYDEECYLVFWSRPALLDQTERSMAREALNEFRKESEWPATAEAQNLLRPISYLKDRHLSFVTKISEDLTSPEFGCSADVLDVSEAIRAIRAKVNPDITPRTWKPYIPGSAIPMRWKTSKRNGDMSEFMYPTLPSQIMVTSAEIGSGERTSLLPDPTSVRVGSRVYAPLLMSIPPAEPQYFNTLFNSLNRAETQENGVSRALPYSVSIMLSSDGMSVLAWKSLFAQLLSVTSEQNRNINLATKELRERVRDGECMVKLQVAAMTWASPDEKGVKELALRKSKLWRTLEAWGQPVFIERTGNPMQAFQSNCLALTTKHLGDPAAAPLGDAVAMLPLTRPASPFQEGSTIYRSLDGKILKYQRFSSQQTTWITLIAGKPGSGKSVLMNNNHFESCLMPGLTGLPYIGITDIGISSSGFCDLVRDNLPPRLHHLVVYKRLQNARKDCINPLDTPLGQRYPLPKDREFNKNFLTILVTPPEREKPYEGMSNFVGRMVDLAYRRKDDKIERASPETYKPGHNDVVDGAVAALGFRILPATTYWELVDAMFDAGMVYEAEVTQRYAVPTLNDLVAVASTEEVRAEYEGSGEVGRSLVDAFILGIREAVGDFPVFADHTRFDVGSARIVALDLQDVALQGSASAKKQTALMYMIARQCFMKKVAFSKEDFPFFTEKYLPFYERLVADLVDEYKVMCMDEFHKTGGHVGLQEQMQTDGREARKWNMEIILASQLMEDFGQLTKIATATFILDSGTKETRDWLRKNIGLSDTEEHALVNFVHGANKHGCTFLARFETKNATYSQLFTMSAGPMRLWALTTTAEDRKLRTMLYEHMPRPDALALLARRFPSGGCKDMVERLKRETFKDVEFVDDDMEQSVIARIAKDLVADYISASAFEDVV</sequence>
<proteinExistence type="predicted"/>
<dbReference type="InterPro" id="IPR027417">
    <property type="entry name" value="P-loop_NTPase"/>
</dbReference>
<protein>
    <submittedName>
        <fullName evidence="1">Type IV secretion protein DotO</fullName>
    </submittedName>
</protein>
<dbReference type="Proteomes" id="UP000637061">
    <property type="component" value="Unassembled WGS sequence"/>
</dbReference>
<dbReference type="EMBL" id="JAEHTE010000026">
    <property type="protein sequence ID" value="MBI6886029.1"/>
    <property type="molecule type" value="Genomic_DNA"/>
</dbReference>
<dbReference type="AlphaFoldDB" id="A0A179S741"/>
<evidence type="ECO:0000313" key="1">
    <source>
        <dbReference type="EMBL" id="MBI6886029.1"/>
    </source>
</evidence>
<name>A0A179S741_PSEPU</name>
<evidence type="ECO:0000313" key="2">
    <source>
        <dbReference type="Proteomes" id="UP000637061"/>
    </source>
</evidence>
<dbReference type="RefSeq" id="WP_019438927.1">
    <property type="nucleotide sequence ID" value="NZ_CP063454.1"/>
</dbReference>
<dbReference type="SUPFAM" id="SSF52540">
    <property type="entry name" value="P-loop containing nucleoside triphosphate hydrolases"/>
    <property type="match status" value="1"/>
</dbReference>
<comment type="caution">
    <text evidence="1">The sequence shown here is derived from an EMBL/GenBank/DDBJ whole genome shotgun (WGS) entry which is preliminary data.</text>
</comment>
<organism evidence="1 2">
    <name type="scientific">Pseudomonas putida</name>
    <name type="common">Arthrobacter siderocapsulatus</name>
    <dbReference type="NCBI Taxonomy" id="303"/>
    <lineage>
        <taxon>Bacteria</taxon>
        <taxon>Pseudomonadati</taxon>
        <taxon>Pseudomonadota</taxon>
        <taxon>Gammaproteobacteria</taxon>
        <taxon>Pseudomonadales</taxon>
        <taxon>Pseudomonadaceae</taxon>
        <taxon>Pseudomonas</taxon>
    </lineage>
</organism>
<reference evidence="1" key="1">
    <citation type="submission" date="2020-12" db="EMBL/GenBank/DDBJ databases">
        <title>Enhanced detection system for hospital associated transmission using whole genome sequencing surveillance.</title>
        <authorList>
            <person name="Harrison L.H."/>
            <person name="Van Tyne D."/>
            <person name="Marsh J.W."/>
            <person name="Griffith M.P."/>
            <person name="Snyder D.J."/>
            <person name="Cooper V.S."/>
            <person name="Mustapha M."/>
        </authorList>
    </citation>
    <scope>NUCLEOTIDE SEQUENCE</scope>
    <source>
        <strain evidence="1">PSB00042</strain>
    </source>
</reference>
<accession>A0A179S741</accession>
<dbReference type="Gene3D" id="3.40.50.300">
    <property type="entry name" value="P-loop containing nucleotide triphosphate hydrolases"/>
    <property type="match status" value="1"/>
</dbReference>
<gene>
    <name evidence="1" type="ORF">JEU22_19170</name>
</gene>